<feature type="domain" description="RING-type" evidence="11">
    <location>
        <begin position="136"/>
        <end position="178"/>
    </location>
</feature>
<evidence type="ECO:0000259" key="11">
    <source>
        <dbReference type="PROSITE" id="PS50089"/>
    </source>
</evidence>
<evidence type="ECO:0000256" key="4">
    <source>
        <dbReference type="ARBA" id="ARBA00022723"/>
    </source>
</evidence>
<keyword evidence="3 10" id="KW-0812">Transmembrane</keyword>
<accession>A0A9Q0GU23</accession>
<comment type="similarity">
    <text evidence="8">Belongs to the RING-type zinc finger family. ATL subfamily.</text>
</comment>
<gene>
    <name evidence="12" type="ORF">NE237_030352</name>
</gene>
<evidence type="ECO:0000256" key="10">
    <source>
        <dbReference type="SAM" id="Phobius"/>
    </source>
</evidence>
<keyword evidence="2" id="KW-0808">Transferase</keyword>
<dbReference type="Pfam" id="PF13639">
    <property type="entry name" value="zf-RING_2"/>
    <property type="match status" value="1"/>
</dbReference>
<dbReference type="GO" id="GO:0004842">
    <property type="term" value="F:ubiquitin-protein transferase activity"/>
    <property type="evidence" value="ECO:0007669"/>
    <property type="project" value="UniProtKB-ARBA"/>
</dbReference>
<keyword evidence="4" id="KW-0479">Metal-binding</keyword>
<keyword evidence="5" id="KW-0862">Zinc</keyword>
<dbReference type="EMBL" id="JAMYWD010000012">
    <property type="protein sequence ID" value="KAJ4953520.1"/>
    <property type="molecule type" value="Genomic_DNA"/>
</dbReference>
<dbReference type="GO" id="GO:0016567">
    <property type="term" value="P:protein ubiquitination"/>
    <property type="evidence" value="ECO:0007669"/>
    <property type="project" value="InterPro"/>
</dbReference>
<sequence>MSPSSTSSFSSSSLLFHSRKLLLQTPLYQSSPNTAAAPSHGLLHGSSSESYPAESSFDANVVMILSVLLCALICALGLNSIVRCALRCSNRVTTESGNSTANRPTNNIGVKKKALKMFPVVTYSGELKQPGFDTECVICLSEFAPGELVRVLPNCNHGFHTRCIDKWLSAHSSCPTCRHCLSDTCQKTIGCSQISPSAPLPPPSLPPSPPPPTPLMPPPLQVAIVALEPEGLVHSYQSIS</sequence>
<dbReference type="PROSITE" id="PS50089">
    <property type="entry name" value="ZF_RING_2"/>
    <property type="match status" value="1"/>
</dbReference>
<feature type="transmembrane region" description="Helical" evidence="10">
    <location>
        <begin position="60"/>
        <end position="82"/>
    </location>
</feature>
<dbReference type="InterPro" id="IPR013083">
    <property type="entry name" value="Znf_RING/FYVE/PHD"/>
</dbReference>
<proteinExistence type="inferred from homology"/>
<dbReference type="InterPro" id="IPR044602">
    <property type="entry name" value="ATL10/ATL72-79-like"/>
</dbReference>
<keyword evidence="7 10" id="KW-0472">Membrane</keyword>
<protein>
    <recommendedName>
        <fullName evidence="11">RING-type domain-containing protein</fullName>
    </recommendedName>
</protein>
<evidence type="ECO:0000256" key="5">
    <source>
        <dbReference type="ARBA" id="ARBA00022833"/>
    </source>
</evidence>
<evidence type="ECO:0000256" key="8">
    <source>
        <dbReference type="ARBA" id="ARBA00024209"/>
    </source>
</evidence>
<comment type="subcellular location">
    <subcellularLocation>
        <location evidence="1">Membrane</location>
        <topology evidence="1">Single-pass membrane protein</topology>
    </subcellularLocation>
</comment>
<dbReference type="PANTHER" id="PTHR46905">
    <property type="entry name" value="RING-H2 FINGER PROTEIN ATL78"/>
    <property type="match status" value="1"/>
</dbReference>
<evidence type="ECO:0000313" key="13">
    <source>
        <dbReference type="Proteomes" id="UP001141806"/>
    </source>
</evidence>
<keyword evidence="13" id="KW-1185">Reference proteome</keyword>
<name>A0A9Q0GU23_9MAGN</name>
<evidence type="ECO:0000256" key="6">
    <source>
        <dbReference type="ARBA" id="ARBA00022989"/>
    </source>
</evidence>
<dbReference type="PANTHER" id="PTHR46905:SF7">
    <property type="entry name" value="RING-H2 FINGER PROTEIN ATL78"/>
    <property type="match status" value="1"/>
</dbReference>
<dbReference type="CDD" id="cd16461">
    <property type="entry name" value="RING-H2_EL5-like"/>
    <property type="match status" value="1"/>
</dbReference>
<dbReference type="AlphaFoldDB" id="A0A9Q0GU23"/>
<evidence type="ECO:0000256" key="7">
    <source>
        <dbReference type="ARBA" id="ARBA00023136"/>
    </source>
</evidence>
<evidence type="ECO:0000256" key="1">
    <source>
        <dbReference type="ARBA" id="ARBA00004167"/>
    </source>
</evidence>
<comment type="caution">
    <text evidence="12">The sequence shown here is derived from an EMBL/GenBank/DDBJ whole genome shotgun (WGS) entry which is preliminary data.</text>
</comment>
<evidence type="ECO:0000313" key="12">
    <source>
        <dbReference type="EMBL" id="KAJ4953520.1"/>
    </source>
</evidence>
<evidence type="ECO:0000256" key="9">
    <source>
        <dbReference type="PROSITE-ProRule" id="PRU00175"/>
    </source>
</evidence>
<dbReference type="Proteomes" id="UP001141806">
    <property type="component" value="Unassembled WGS sequence"/>
</dbReference>
<keyword evidence="6 10" id="KW-1133">Transmembrane helix</keyword>
<dbReference type="SMART" id="SM00184">
    <property type="entry name" value="RING"/>
    <property type="match status" value="1"/>
</dbReference>
<dbReference type="Gene3D" id="3.30.40.10">
    <property type="entry name" value="Zinc/RING finger domain, C3HC4 (zinc finger)"/>
    <property type="match status" value="1"/>
</dbReference>
<organism evidence="12 13">
    <name type="scientific">Protea cynaroides</name>
    <dbReference type="NCBI Taxonomy" id="273540"/>
    <lineage>
        <taxon>Eukaryota</taxon>
        <taxon>Viridiplantae</taxon>
        <taxon>Streptophyta</taxon>
        <taxon>Embryophyta</taxon>
        <taxon>Tracheophyta</taxon>
        <taxon>Spermatophyta</taxon>
        <taxon>Magnoliopsida</taxon>
        <taxon>Proteales</taxon>
        <taxon>Proteaceae</taxon>
        <taxon>Protea</taxon>
    </lineage>
</organism>
<dbReference type="FunFam" id="3.30.40.10:FF:000632">
    <property type="entry name" value="RING-H2 finger protein ATL73"/>
    <property type="match status" value="1"/>
</dbReference>
<dbReference type="GO" id="GO:0008270">
    <property type="term" value="F:zinc ion binding"/>
    <property type="evidence" value="ECO:0007669"/>
    <property type="project" value="UniProtKB-KW"/>
</dbReference>
<keyword evidence="9" id="KW-0863">Zinc-finger</keyword>
<dbReference type="GO" id="GO:0016020">
    <property type="term" value="C:membrane"/>
    <property type="evidence" value="ECO:0007669"/>
    <property type="project" value="UniProtKB-SubCell"/>
</dbReference>
<dbReference type="InterPro" id="IPR001841">
    <property type="entry name" value="Znf_RING"/>
</dbReference>
<dbReference type="OrthoDB" id="8062037at2759"/>
<reference evidence="12" key="1">
    <citation type="journal article" date="2023" name="Plant J.">
        <title>The genome of the king protea, Protea cynaroides.</title>
        <authorList>
            <person name="Chang J."/>
            <person name="Duong T.A."/>
            <person name="Schoeman C."/>
            <person name="Ma X."/>
            <person name="Roodt D."/>
            <person name="Barker N."/>
            <person name="Li Z."/>
            <person name="Van de Peer Y."/>
            <person name="Mizrachi E."/>
        </authorList>
    </citation>
    <scope>NUCLEOTIDE SEQUENCE</scope>
    <source>
        <tissue evidence="12">Young leaves</tissue>
    </source>
</reference>
<evidence type="ECO:0000256" key="2">
    <source>
        <dbReference type="ARBA" id="ARBA00022679"/>
    </source>
</evidence>
<dbReference type="SUPFAM" id="SSF57850">
    <property type="entry name" value="RING/U-box"/>
    <property type="match status" value="1"/>
</dbReference>
<evidence type="ECO:0000256" key="3">
    <source>
        <dbReference type="ARBA" id="ARBA00022692"/>
    </source>
</evidence>